<sequence length="285" mass="31903">MDSQTSEPPSGRIMVAPEPMNGNDAVVTNQRGSAIRHLAILSTLLSVPIALAFLPYMVTRRQVTTLSRKLDEMGATTALLQRRLALEQVGPGMESESGAALLRQEMEAMRQQFESREFQRTKFLSDMTLDVTHINEELDKVKGDVLANASNPRLATVETGLRSLEDGVDNIRQHALDVQEQIRLLRGEQEALRSELFKLSDEVQSVKTGPQNSELQKLLLDAKQTRAIFGAIGTSLGDVATIIQRVEIEMGHERSAGYDPVERLRVLALQMQDQTFRVEKKERRR</sequence>
<comment type="caution">
    <text evidence="3">The sequence shown here is derived from an EMBL/GenBank/DDBJ whole genome shotgun (WGS) entry which is preliminary data.</text>
</comment>
<evidence type="ECO:0000256" key="1">
    <source>
        <dbReference type="SAM" id="MobiDB-lite"/>
    </source>
</evidence>
<protein>
    <submittedName>
        <fullName evidence="3">Uncharacterized protein</fullName>
    </submittedName>
</protein>
<keyword evidence="2" id="KW-0472">Membrane</keyword>
<dbReference type="Proteomes" id="UP001215598">
    <property type="component" value="Unassembled WGS sequence"/>
</dbReference>
<accession>A0AAD7NZJ2</accession>
<organism evidence="3 4">
    <name type="scientific">Mycena metata</name>
    <dbReference type="NCBI Taxonomy" id="1033252"/>
    <lineage>
        <taxon>Eukaryota</taxon>
        <taxon>Fungi</taxon>
        <taxon>Dikarya</taxon>
        <taxon>Basidiomycota</taxon>
        <taxon>Agaricomycotina</taxon>
        <taxon>Agaricomycetes</taxon>
        <taxon>Agaricomycetidae</taxon>
        <taxon>Agaricales</taxon>
        <taxon>Marasmiineae</taxon>
        <taxon>Mycenaceae</taxon>
        <taxon>Mycena</taxon>
    </lineage>
</organism>
<keyword evidence="2" id="KW-0812">Transmembrane</keyword>
<keyword evidence="2" id="KW-1133">Transmembrane helix</keyword>
<gene>
    <name evidence="3" type="ORF">B0H16DRAFT_622650</name>
</gene>
<dbReference type="AlphaFoldDB" id="A0AAD7NZJ2"/>
<feature type="region of interest" description="Disordered" evidence="1">
    <location>
        <begin position="1"/>
        <end position="21"/>
    </location>
</feature>
<feature type="transmembrane region" description="Helical" evidence="2">
    <location>
        <begin position="38"/>
        <end position="58"/>
    </location>
</feature>
<proteinExistence type="predicted"/>
<dbReference type="EMBL" id="JARKIB010000004">
    <property type="protein sequence ID" value="KAJ7781518.1"/>
    <property type="molecule type" value="Genomic_DNA"/>
</dbReference>
<evidence type="ECO:0000313" key="3">
    <source>
        <dbReference type="EMBL" id="KAJ7781518.1"/>
    </source>
</evidence>
<evidence type="ECO:0000256" key="2">
    <source>
        <dbReference type="SAM" id="Phobius"/>
    </source>
</evidence>
<reference evidence="3" key="1">
    <citation type="submission" date="2023-03" db="EMBL/GenBank/DDBJ databases">
        <title>Massive genome expansion in bonnet fungi (Mycena s.s.) driven by repeated elements and novel gene families across ecological guilds.</title>
        <authorList>
            <consortium name="Lawrence Berkeley National Laboratory"/>
            <person name="Harder C.B."/>
            <person name="Miyauchi S."/>
            <person name="Viragh M."/>
            <person name="Kuo A."/>
            <person name="Thoen E."/>
            <person name="Andreopoulos B."/>
            <person name="Lu D."/>
            <person name="Skrede I."/>
            <person name="Drula E."/>
            <person name="Henrissat B."/>
            <person name="Morin E."/>
            <person name="Kohler A."/>
            <person name="Barry K."/>
            <person name="LaButti K."/>
            <person name="Morin E."/>
            <person name="Salamov A."/>
            <person name="Lipzen A."/>
            <person name="Mereny Z."/>
            <person name="Hegedus B."/>
            <person name="Baldrian P."/>
            <person name="Stursova M."/>
            <person name="Weitz H."/>
            <person name="Taylor A."/>
            <person name="Grigoriev I.V."/>
            <person name="Nagy L.G."/>
            <person name="Martin F."/>
            <person name="Kauserud H."/>
        </authorList>
    </citation>
    <scope>NUCLEOTIDE SEQUENCE</scope>
    <source>
        <strain evidence="3">CBHHK182m</strain>
    </source>
</reference>
<name>A0AAD7NZJ2_9AGAR</name>
<evidence type="ECO:0000313" key="4">
    <source>
        <dbReference type="Proteomes" id="UP001215598"/>
    </source>
</evidence>
<keyword evidence="4" id="KW-1185">Reference proteome</keyword>